<evidence type="ECO:0000256" key="4">
    <source>
        <dbReference type="ARBA" id="ARBA00022723"/>
    </source>
</evidence>
<evidence type="ECO:0000256" key="10">
    <source>
        <dbReference type="ARBA" id="ARBA00023157"/>
    </source>
</evidence>
<keyword evidence="8" id="KW-0186">Copper</keyword>
<comment type="catalytic activity">
    <reaction evidence="14">
        <text>[(1-&gt;4)-beta-D-glucosyl]n+m + reduced acceptor + O2 = 4-dehydro-beta-D-glucosyl-[(1-&gt;4)-beta-D-glucosyl]n-1 + [(1-&gt;4)-beta-D-glucosyl]m + acceptor + H2O.</text>
        <dbReference type="EC" id="1.14.99.56"/>
    </reaction>
</comment>
<evidence type="ECO:0000313" key="20">
    <source>
        <dbReference type="Proteomes" id="UP001408356"/>
    </source>
</evidence>
<evidence type="ECO:0000259" key="18">
    <source>
        <dbReference type="PROSITE" id="PS51164"/>
    </source>
</evidence>
<proteinExistence type="inferred from homology"/>
<keyword evidence="10" id="KW-1015">Disulfide bond</keyword>
<evidence type="ECO:0000313" key="19">
    <source>
        <dbReference type="EMBL" id="KAK9417810.1"/>
    </source>
</evidence>
<evidence type="ECO:0000256" key="2">
    <source>
        <dbReference type="ARBA" id="ARBA00004613"/>
    </source>
</evidence>
<dbReference type="Pfam" id="PF03443">
    <property type="entry name" value="AA9"/>
    <property type="match status" value="1"/>
</dbReference>
<keyword evidence="12" id="KW-0624">Polysaccharide degradation</keyword>
<evidence type="ECO:0000256" key="15">
    <source>
        <dbReference type="ARBA" id="ARBA00047174"/>
    </source>
</evidence>
<feature type="region of interest" description="Disordered" evidence="16">
    <location>
        <begin position="276"/>
        <end position="336"/>
    </location>
</feature>
<sequence>MSNSQTFVTVAGLLAYAARVTAHGYVKNIVINGVSYPGYDPTTFPYQSNPPIVVGWSTSQTDLGYVEPAAFGAPDIICHRSAKPAGGYARVTAGDSIALTWNTWPDSHHGPIIDYLAPCNGPCESVDKTSLKFFKIDGAGKADPSATSSPGYWADDVMMADGLTWLVQIPASITPGNYVLRHEIIALHSANQPNGAQAYPQCFNLEITGSGTDAPSGVLGTQLYNSADPGVLYNLYTTPQPSYTVPGPPLIAGASSSVSQSSSRITASTTATVGYTSTTSSQASLTSSSAAPSTPSTSSSAKSSFSAVQSTPSSAGVSTSSPPATTSKAPTTNSSSTAAMASSSLVPLYGQCGGQNYQGSTDCAQQKVVCNKQNDYYSQCILVPA</sequence>
<dbReference type="SUPFAM" id="SSF57180">
    <property type="entry name" value="Cellulose-binding domain"/>
    <property type="match status" value="1"/>
</dbReference>
<dbReference type="SMART" id="SM00236">
    <property type="entry name" value="fCBD"/>
    <property type="match status" value="1"/>
</dbReference>
<evidence type="ECO:0000256" key="14">
    <source>
        <dbReference type="ARBA" id="ARBA00045077"/>
    </source>
</evidence>
<dbReference type="PROSITE" id="PS51164">
    <property type="entry name" value="CBM1_2"/>
    <property type="match status" value="1"/>
</dbReference>
<keyword evidence="4" id="KW-0479">Metal-binding</keyword>
<evidence type="ECO:0000256" key="11">
    <source>
        <dbReference type="ARBA" id="ARBA00023277"/>
    </source>
</evidence>
<keyword evidence="20" id="KW-1185">Reference proteome</keyword>
<keyword evidence="9" id="KW-0503">Monooxygenase</keyword>
<keyword evidence="7" id="KW-0560">Oxidoreductase</keyword>
<evidence type="ECO:0000256" key="7">
    <source>
        <dbReference type="ARBA" id="ARBA00023002"/>
    </source>
</evidence>
<keyword evidence="5 17" id="KW-0732">Signal</keyword>
<dbReference type="PANTHER" id="PTHR33353">
    <property type="entry name" value="PUTATIVE (AFU_ORTHOLOGUE AFUA_1G12560)-RELATED"/>
    <property type="match status" value="1"/>
</dbReference>
<dbReference type="Pfam" id="PF00734">
    <property type="entry name" value="CBM_1"/>
    <property type="match status" value="1"/>
</dbReference>
<evidence type="ECO:0000256" key="16">
    <source>
        <dbReference type="SAM" id="MobiDB-lite"/>
    </source>
</evidence>
<dbReference type="InterPro" id="IPR005103">
    <property type="entry name" value="AA9_LPMO"/>
</dbReference>
<evidence type="ECO:0000256" key="3">
    <source>
        <dbReference type="ARBA" id="ARBA00022525"/>
    </source>
</evidence>
<feature type="chain" id="PRO_5045398451" description="lytic cellulose monooxygenase (C4-dehydrogenating)" evidence="17">
    <location>
        <begin position="23"/>
        <end position="385"/>
    </location>
</feature>
<dbReference type="EMBL" id="JARVKF010000396">
    <property type="protein sequence ID" value="KAK9417810.1"/>
    <property type="molecule type" value="Genomic_DNA"/>
</dbReference>
<organism evidence="19 20">
    <name type="scientific">Seiridium unicorne</name>
    <dbReference type="NCBI Taxonomy" id="138068"/>
    <lineage>
        <taxon>Eukaryota</taxon>
        <taxon>Fungi</taxon>
        <taxon>Dikarya</taxon>
        <taxon>Ascomycota</taxon>
        <taxon>Pezizomycotina</taxon>
        <taxon>Sordariomycetes</taxon>
        <taxon>Xylariomycetidae</taxon>
        <taxon>Amphisphaeriales</taxon>
        <taxon>Sporocadaceae</taxon>
        <taxon>Seiridium</taxon>
    </lineage>
</organism>
<dbReference type="EC" id="1.14.99.56" evidence="15"/>
<dbReference type="Gene3D" id="2.70.50.70">
    <property type="match status" value="1"/>
</dbReference>
<comment type="subcellular location">
    <subcellularLocation>
        <location evidence="2">Secreted</location>
    </subcellularLocation>
</comment>
<keyword evidence="3" id="KW-0964">Secreted</keyword>
<dbReference type="InterPro" id="IPR000254">
    <property type="entry name" value="CBD"/>
</dbReference>
<dbReference type="PANTHER" id="PTHR33353:SF36">
    <property type="entry name" value="ENDO-BETA-1,4-GLUCANASE D"/>
    <property type="match status" value="1"/>
</dbReference>
<comment type="caution">
    <text evidence="19">The sequence shown here is derived from an EMBL/GenBank/DDBJ whole genome shotgun (WGS) entry which is preliminary data.</text>
</comment>
<evidence type="ECO:0000256" key="1">
    <source>
        <dbReference type="ARBA" id="ARBA00001973"/>
    </source>
</evidence>
<dbReference type="CDD" id="cd21175">
    <property type="entry name" value="LPMO_AA9"/>
    <property type="match status" value="1"/>
</dbReference>
<keyword evidence="11" id="KW-0119">Carbohydrate metabolism</keyword>
<name>A0ABR2UTZ7_9PEZI</name>
<keyword evidence="6" id="KW-0136">Cellulose degradation</keyword>
<comment type="cofactor">
    <cofactor evidence="1">
        <name>Cu(2+)</name>
        <dbReference type="ChEBI" id="CHEBI:29036"/>
    </cofactor>
</comment>
<evidence type="ECO:0000256" key="5">
    <source>
        <dbReference type="ARBA" id="ARBA00022729"/>
    </source>
</evidence>
<feature type="signal peptide" evidence="17">
    <location>
        <begin position="1"/>
        <end position="22"/>
    </location>
</feature>
<evidence type="ECO:0000256" key="17">
    <source>
        <dbReference type="SAM" id="SignalP"/>
    </source>
</evidence>
<reference evidence="19 20" key="1">
    <citation type="journal article" date="2024" name="J. Plant Pathol.">
        <title>Sequence and assembly of the genome of Seiridium unicorne, isolate CBS 538.82, causal agent of cypress canker disease.</title>
        <authorList>
            <person name="Scali E."/>
            <person name="Rocca G.D."/>
            <person name="Danti R."/>
            <person name="Garbelotto M."/>
            <person name="Barberini S."/>
            <person name="Baroncelli R."/>
            <person name="Emiliani G."/>
        </authorList>
    </citation>
    <scope>NUCLEOTIDE SEQUENCE [LARGE SCALE GENOMIC DNA]</scope>
    <source>
        <strain evidence="19 20">BM-138-508</strain>
    </source>
</reference>
<protein>
    <recommendedName>
        <fullName evidence="15">lytic cellulose monooxygenase (C4-dehydrogenating)</fullName>
        <ecNumber evidence="15">1.14.99.56</ecNumber>
    </recommendedName>
</protein>
<gene>
    <name evidence="19" type="ORF">SUNI508_01567</name>
</gene>
<comment type="similarity">
    <text evidence="13">Belongs to the polysaccharide monooxygenase AA9 family.</text>
</comment>
<evidence type="ECO:0000256" key="12">
    <source>
        <dbReference type="ARBA" id="ARBA00023326"/>
    </source>
</evidence>
<evidence type="ECO:0000256" key="13">
    <source>
        <dbReference type="ARBA" id="ARBA00044502"/>
    </source>
</evidence>
<dbReference type="InterPro" id="IPR049892">
    <property type="entry name" value="AA9"/>
</dbReference>
<evidence type="ECO:0000256" key="9">
    <source>
        <dbReference type="ARBA" id="ARBA00023033"/>
    </source>
</evidence>
<evidence type="ECO:0000256" key="8">
    <source>
        <dbReference type="ARBA" id="ARBA00023008"/>
    </source>
</evidence>
<dbReference type="Proteomes" id="UP001408356">
    <property type="component" value="Unassembled WGS sequence"/>
</dbReference>
<dbReference type="InterPro" id="IPR035971">
    <property type="entry name" value="CBD_sf"/>
</dbReference>
<feature type="domain" description="CBM1" evidence="18">
    <location>
        <begin position="344"/>
        <end position="381"/>
    </location>
</feature>
<evidence type="ECO:0000256" key="6">
    <source>
        <dbReference type="ARBA" id="ARBA00023001"/>
    </source>
</evidence>
<accession>A0ABR2UTZ7</accession>